<dbReference type="GO" id="GO:0005524">
    <property type="term" value="F:ATP binding"/>
    <property type="evidence" value="ECO:0007669"/>
    <property type="project" value="UniProtKB-UniRule"/>
</dbReference>
<feature type="region of interest" description="Disordered" evidence="10">
    <location>
        <begin position="774"/>
        <end position="847"/>
    </location>
</feature>
<comment type="activity regulation">
    <text evidence="9">Activated by threonine and tyrosine phosphorylation.</text>
</comment>
<comment type="catalytic activity">
    <reaction evidence="6 9">
        <text>L-threonyl-[protein] + ATP = O-phospho-L-threonyl-[protein] + ADP + H(+)</text>
        <dbReference type="Rhea" id="RHEA:46608"/>
        <dbReference type="Rhea" id="RHEA-COMP:11060"/>
        <dbReference type="Rhea" id="RHEA-COMP:11605"/>
        <dbReference type="ChEBI" id="CHEBI:15378"/>
        <dbReference type="ChEBI" id="CHEBI:30013"/>
        <dbReference type="ChEBI" id="CHEBI:30616"/>
        <dbReference type="ChEBI" id="CHEBI:61977"/>
        <dbReference type="ChEBI" id="CHEBI:456216"/>
        <dbReference type="EC" id="2.7.11.24"/>
    </reaction>
</comment>
<comment type="cofactor">
    <cofactor evidence="9">
        <name>Mg(2+)</name>
        <dbReference type="ChEBI" id="CHEBI:18420"/>
    </cofactor>
</comment>
<dbReference type="SUPFAM" id="SSF56112">
    <property type="entry name" value="Protein kinase-like (PK-like)"/>
    <property type="match status" value="1"/>
</dbReference>
<dbReference type="FunFam" id="1.10.510.10:FF:000040">
    <property type="entry name" value="Mitogen-activated protein kinase"/>
    <property type="match status" value="1"/>
</dbReference>
<evidence type="ECO:0000313" key="12">
    <source>
        <dbReference type="EMBL" id="KAK3084737.1"/>
    </source>
</evidence>
<evidence type="ECO:0000256" key="7">
    <source>
        <dbReference type="ARBA" id="ARBA00048312"/>
    </source>
</evidence>
<evidence type="ECO:0000256" key="8">
    <source>
        <dbReference type="PROSITE-ProRule" id="PRU10141"/>
    </source>
</evidence>
<feature type="compositionally biased region" description="Polar residues" evidence="10">
    <location>
        <begin position="774"/>
        <end position="804"/>
    </location>
</feature>
<dbReference type="Gene3D" id="1.10.510.10">
    <property type="entry name" value="Transferase(Phosphotransferase) domain 1"/>
    <property type="match status" value="1"/>
</dbReference>
<feature type="compositionally biased region" description="Polar residues" evidence="10">
    <location>
        <begin position="938"/>
        <end position="949"/>
    </location>
</feature>
<dbReference type="PROSITE" id="PS50011">
    <property type="entry name" value="PROTEIN_KINASE_DOM"/>
    <property type="match status" value="1"/>
</dbReference>
<protein>
    <recommendedName>
        <fullName evidence="9">Mitogen-activated protein kinase</fullName>
        <ecNumber evidence="9">2.7.11.24</ecNumber>
    </recommendedName>
</protein>
<keyword evidence="5 8" id="KW-0067">ATP-binding</keyword>
<feature type="compositionally biased region" description="Polar residues" evidence="10">
    <location>
        <begin position="834"/>
        <end position="847"/>
    </location>
</feature>
<feature type="compositionally biased region" description="Basic and acidic residues" evidence="10">
    <location>
        <begin position="443"/>
        <end position="463"/>
    </location>
</feature>
<dbReference type="EMBL" id="VSWD01000013">
    <property type="protein sequence ID" value="KAK3084737.1"/>
    <property type="molecule type" value="Genomic_DNA"/>
</dbReference>
<evidence type="ECO:0000256" key="10">
    <source>
        <dbReference type="SAM" id="MobiDB-lite"/>
    </source>
</evidence>
<feature type="compositionally biased region" description="Polar residues" evidence="10">
    <location>
        <begin position="904"/>
        <end position="922"/>
    </location>
</feature>
<dbReference type="InterPro" id="IPR000719">
    <property type="entry name" value="Prot_kinase_dom"/>
</dbReference>
<dbReference type="Pfam" id="PF00069">
    <property type="entry name" value="Pkinase"/>
    <property type="match status" value="1"/>
</dbReference>
<keyword evidence="3 8" id="KW-0547">Nucleotide-binding</keyword>
<accession>A0AA88XP05</accession>
<evidence type="ECO:0000256" key="9">
    <source>
        <dbReference type="RuleBase" id="RU361165"/>
    </source>
</evidence>
<dbReference type="InterPro" id="IPR050117">
    <property type="entry name" value="MAPK"/>
</dbReference>
<dbReference type="PANTHER" id="PTHR24055">
    <property type="entry name" value="MITOGEN-ACTIVATED PROTEIN KINASE"/>
    <property type="match status" value="1"/>
</dbReference>
<evidence type="ECO:0000313" key="13">
    <source>
        <dbReference type="Proteomes" id="UP001186944"/>
    </source>
</evidence>
<keyword evidence="1 9" id="KW-0723">Serine/threonine-protein kinase</keyword>
<dbReference type="InterPro" id="IPR017441">
    <property type="entry name" value="Protein_kinase_ATP_BS"/>
</dbReference>
<evidence type="ECO:0000256" key="3">
    <source>
        <dbReference type="ARBA" id="ARBA00022741"/>
    </source>
</evidence>
<feature type="compositionally biased region" description="Low complexity" evidence="10">
    <location>
        <begin position="820"/>
        <end position="833"/>
    </location>
</feature>
<feature type="compositionally biased region" description="Basic and acidic residues" evidence="10">
    <location>
        <begin position="505"/>
        <end position="540"/>
    </location>
</feature>
<gene>
    <name evidence="12" type="ORF">FSP39_018160</name>
</gene>
<dbReference type="InterPro" id="IPR011009">
    <property type="entry name" value="Kinase-like_dom_sf"/>
</dbReference>
<keyword evidence="13" id="KW-1185">Reference proteome</keyword>
<dbReference type="SMART" id="SM00220">
    <property type="entry name" value="S_TKc"/>
    <property type="match status" value="1"/>
</dbReference>
<dbReference type="Proteomes" id="UP001186944">
    <property type="component" value="Unassembled WGS sequence"/>
</dbReference>
<dbReference type="InterPro" id="IPR003527">
    <property type="entry name" value="MAP_kinase_CS"/>
</dbReference>
<comment type="catalytic activity">
    <reaction evidence="7">
        <text>L-seryl-[protein] + ATP = O-phospho-L-seryl-[protein] + ADP + H(+)</text>
        <dbReference type="Rhea" id="RHEA:17989"/>
        <dbReference type="Rhea" id="RHEA-COMP:9863"/>
        <dbReference type="Rhea" id="RHEA-COMP:11604"/>
        <dbReference type="ChEBI" id="CHEBI:15378"/>
        <dbReference type="ChEBI" id="CHEBI:29999"/>
        <dbReference type="ChEBI" id="CHEBI:30616"/>
        <dbReference type="ChEBI" id="CHEBI:83421"/>
        <dbReference type="ChEBI" id="CHEBI:456216"/>
        <dbReference type="EC" id="2.7.11.24"/>
    </reaction>
</comment>
<feature type="binding site" evidence="8">
    <location>
        <position position="67"/>
    </location>
    <ligand>
        <name>ATP</name>
        <dbReference type="ChEBI" id="CHEBI:30616"/>
    </ligand>
</feature>
<evidence type="ECO:0000256" key="2">
    <source>
        <dbReference type="ARBA" id="ARBA00022679"/>
    </source>
</evidence>
<comment type="caution">
    <text evidence="12">The sequence shown here is derived from an EMBL/GenBank/DDBJ whole genome shotgun (WGS) entry which is preliminary data.</text>
</comment>
<dbReference type="Gene3D" id="3.30.200.20">
    <property type="entry name" value="Phosphorylase Kinase, domain 1"/>
    <property type="match status" value="1"/>
</dbReference>
<feature type="compositionally biased region" description="Polar residues" evidence="10">
    <location>
        <begin position="429"/>
        <end position="439"/>
    </location>
</feature>
<keyword evidence="9" id="KW-0460">Magnesium</keyword>
<evidence type="ECO:0000256" key="5">
    <source>
        <dbReference type="ARBA" id="ARBA00022840"/>
    </source>
</evidence>
<proteinExistence type="inferred from homology"/>
<evidence type="ECO:0000259" key="11">
    <source>
        <dbReference type="PROSITE" id="PS50011"/>
    </source>
</evidence>
<dbReference type="FunFam" id="3.30.200.20:FF:000046">
    <property type="entry name" value="Mitogen-activated protein kinase"/>
    <property type="match status" value="1"/>
</dbReference>
<keyword evidence="4 9" id="KW-0418">Kinase</keyword>
<keyword evidence="2 9" id="KW-0808">Transferase</keyword>
<organism evidence="12 13">
    <name type="scientific">Pinctada imbricata</name>
    <name type="common">Atlantic pearl-oyster</name>
    <name type="synonym">Pinctada martensii</name>
    <dbReference type="NCBI Taxonomy" id="66713"/>
    <lineage>
        <taxon>Eukaryota</taxon>
        <taxon>Metazoa</taxon>
        <taxon>Spiralia</taxon>
        <taxon>Lophotrochozoa</taxon>
        <taxon>Mollusca</taxon>
        <taxon>Bivalvia</taxon>
        <taxon>Autobranchia</taxon>
        <taxon>Pteriomorphia</taxon>
        <taxon>Pterioida</taxon>
        <taxon>Pterioidea</taxon>
        <taxon>Pteriidae</taxon>
        <taxon>Pinctada</taxon>
    </lineage>
</organism>
<dbReference type="AlphaFoldDB" id="A0AA88XP05"/>
<dbReference type="PROSITE" id="PS01351">
    <property type="entry name" value="MAPK"/>
    <property type="match status" value="1"/>
</dbReference>
<dbReference type="GO" id="GO:0004707">
    <property type="term" value="F:MAP kinase activity"/>
    <property type="evidence" value="ECO:0007669"/>
    <property type="project" value="UniProtKB-EC"/>
</dbReference>
<feature type="region of interest" description="Disordered" evidence="10">
    <location>
        <begin position="429"/>
        <end position="540"/>
    </location>
</feature>
<dbReference type="PROSITE" id="PS00107">
    <property type="entry name" value="PROTEIN_KINASE_ATP"/>
    <property type="match status" value="1"/>
</dbReference>
<feature type="domain" description="Protein kinase" evidence="11">
    <location>
        <begin position="37"/>
        <end position="335"/>
    </location>
</feature>
<dbReference type="InterPro" id="IPR008271">
    <property type="entry name" value="Ser/Thr_kinase_AS"/>
</dbReference>
<dbReference type="EC" id="2.7.11.24" evidence="9"/>
<dbReference type="PROSITE" id="PS00108">
    <property type="entry name" value="PROTEIN_KINASE_ST"/>
    <property type="match status" value="1"/>
</dbReference>
<feature type="compositionally biased region" description="Basic and acidic residues" evidence="10">
    <location>
        <begin position="485"/>
        <end position="498"/>
    </location>
</feature>
<reference evidence="12" key="1">
    <citation type="submission" date="2019-08" db="EMBL/GenBank/DDBJ databases">
        <title>The improved chromosome-level genome for the pearl oyster Pinctada fucata martensii using PacBio sequencing and Hi-C.</title>
        <authorList>
            <person name="Zheng Z."/>
        </authorList>
    </citation>
    <scope>NUCLEOTIDE SEQUENCE</scope>
    <source>
        <strain evidence="12">ZZ-2019</strain>
        <tissue evidence="12">Adductor muscle</tissue>
    </source>
</reference>
<name>A0AA88XP05_PINIB</name>
<evidence type="ECO:0000256" key="1">
    <source>
        <dbReference type="ARBA" id="ARBA00022527"/>
    </source>
</evidence>
<sequence length="1060" mass="118741">MDLNTIQSTTSISKEALLKNMKKKAYEVKFDLEGTNYLPIENIGIGAYGVVCSAVHNKSKDRVAIKKIPDIFDDRRVATRTYREIKILKHFKHDNIIAIRDILKPKETLDKFRDVYVVFDLMESDLHRIIYSKQELSEEHVRYFLYQLLRGLKYIHSANVIHRDLKPSNLLVNEDCQLRIGDFGMARGVNIAGPEENNHFLTQYVATRWYRAPEIMMALLEYGTAVDMWSVGCIFAEMLGRKHLFPGKDFIHQIKLIVGVLGSPSPELLKLCQSDIIKKFILKLGNKAAICWKDLFPHASKKAIDLLSKMLVLHPGNRISVDYCLKTSEMSKEALRDLIFKEIMEYHEPRTPTLSFSAFLKPVPKPANNTSPIVSTTQPSIMLVKPSENVTTNLTEPFKQPILISEAEKSLAVFTKNLQSTTSDIEMLSAKQQSENKSLTDAGRGKVDEKKSESKKNDGKHETTISSDTKALVKAALLNPNLKKQRSESTSDADDKNKPVTAAQRQREREEKRRLKKEKALERMKKNKDKKEQKPEQLLTDADRELLQRWSKMQKANQPIAPKPETKSTQGTNFNVANQQPGIQTSQNAFPNQQNFIQQQIGVGNFGGHIGQSQSSSYVNSTSNQQGKSLIKVDTMHMLQQKLQARSMQNSQPSQQNDAANSNMFANAQQSDQNNTLAQKVQTVTINHSNDNSKEQLVQNVSSQGVSDLPTINVDSLKMLGMTGSQTQAEQNTLQNSNSNSEYLSLHQNDATNEVHFCDQQQEFPTNSQAFRDFQSQSSPLSNQGSPQKEYSNHGSPESYQSAASPEYCGSNHTPDTTPPRRSSNESSNPFPSQLQSNQQYGTPQSTVVNTGTYFHQISTESSTSVSSPPEFPQFGKDLQMPYVPVLQSTDQMYTPTIQEYQSSDIPFSNQEQVQSSRSLPTRVTLPPPLSLGRRETSPQAGPSNPNNPFTVNVRQDLISMLSKQLSKSQVEDPGPPALTLTPRGTGAGYGVGMDLDTLMIDAQDTDSIRPEPSPLSSSLLTDWMEVTGDLNIDMDALEQELSLQSPMSFSYNDLSLYHN</sequence>
<evidence type="ECO:0000256" key="4">
    <source>
        <dbReference type="ARBA" id="ARBA00022777"/>
    </source>
</evidence>
<comment type="similarity">
    <text evidence="9">Belongs to the protein kinase superfamily. Ser/Thr protein kinase family. MAP kinase subfamily.</text>
</comment>
<evidence type="ECO:0000256" key="6">
    <source>
        <dbReference type="ARBA" id="ARBA00047592"/>
    </source>
</evidence>
<feature type="region of interest" description="Disordered" evidence="10">
    <location>
        <begin position="904"/>
        <end position="949"/>
    </location>
</feature>